<dbReference type="Pfam" id="PF00560">
    <property type="entry name" value="LRR_1"/>
    <property type="match status" value="1"/>
</dbReference>
<dbReference type="EMBL" id="MLAK01000395">
    <property type="protein sequence ID" value="OHT14299.1"/>
    <property type="molecule type" value="Genomic_DNA"/>
</dbReference>
<dbReference type="PROSITE" id="PS51450">
    <property type="entry name" value="LRR"/>
    <property type="match status" value="2"/>
</dbReference>
<keyword evidence="4" id="KW-0969">Cilium</keyword>
<name>A0A1J4KSQ7_9EUKA</name>
<comment type="subcellular location">
    <subcellularLocation>
        <location evidence="1">Cell projection</location>
        <location evidence="1">Cilium</location>
    </subcellularLocation>
</comment>
<evidence type="ECO:0000256" key="3">
    <source>
        <dbReference type="ARBA" id="ARBA00022737"/>
    </source>
</evidence>
<evidence type="ECO:0000256" key="4">
    <source>
        <dbReference type="ARBA" id="ARBA00023069"/>
    </source>
</evidence>
<comment type="caution">
    <text evidence="7">The sequence shown here is derived from an EMBL/GenBank/DDBJ whole genome shotgun (WGS) entry which is preliminary data.</text>
</comment>
<evidence type="ECO:0000313" key="7">
    <source>
        <dbReference type="EMBL" id="OHT14299.1"/>
    </source>
</evidence>
<keyword evidence="8" id="KW-1185">Reference proteome</keyword>
<gene>
    <name evidence="7" type="ORF">TRFO_43114</name>
</gene>
<evidence type="ECO:0000256" key="6">
    <source>
        <dbReference type="SAM" id="Coils"/>
    </source>
</evidence>
<feature type="coiled-coil region" evidence="6">
    <location>
        <begin position="178"/>
        <end position="212"/>
    </location>
</feature>
<evidence type="ECO:0000256" key="5">
    <source>
        <dbReference type="ARBA" id="ARBA00023273"/>
    </source>
</evidence>
<dbReference type="PANTHER" id="PTHR45973">
    <property type="entry name" value="PROTEIN PHOSPHATASE 1 REGULATORY SUBUNIT SDS22-RELATED"/>
    <property type="match status" value="1"/>
</dbReference>
<keyword evidence="3" id="KW-0677">Repeat</keyword>
<keyword evidence="2" id="KW-0433">Leucine-rich repeat</keyword>
<dbReference type="RefSeq" id="XP_068367435.1">
    <property type="nucleotide sequence ID" value="XM_068514631.1"/>
</dbReference>
<dbReference type="AlphaFoldDB" id="A0A1J4KSQ7"/>
<keyword evidence="5" id="KW-0966">Cell projection</keyword>
<dbReference type="SUPFAM" id="SSF52058">
    <property type="entry name" value="L domain-like"/>
    <property type="match status" value="1"/>
</dbReference>
<evidence type="ECO:0000256" key="2">
    <source>
        <dbReference type="ARBA" id="ARBA00022614"/>
    </source>
</evidence>
<organism evidence="7 8">
    <name type="scientific">Tritrichomonas foetus</name>
    <dbReference type="NCBI Taxonomy" id="1144522"/>
    <lineage>
        <taxon>Eukaryota</taxon>
        <taxon>Metamonada</taxon>
        <taxon>Parabasalia</taxon>
        <taxon>Tritrichomonadida</taxon>
        <taxon>Tritrichomonadidae</taxon>
        <taxon>Tritrichomonas</taxon>
    </lineage>
</organism>
<keyword evidence="6" id="KW-0175">Coiled coil</keyword>
<evidence type="ECO:0000313" key="8">
    <source>
        <dbReference type="Proteomes" id="UP000179807"/>
    </source>
</evidence>
<protein>
    <recommendedName>
        <fullName evidence="9">Leucine Rich Repeat family protein</fullName>
    </recommendedName>
</protein>
<evidence type="ECO:0000256" key="1">
    <source>
        <dbReference type="ARBA" id="ARBA00004138"/>
    </source>
</evidence>
<dbReference type="InterPro" id="IPR001611">
    <property type="entry name" value="Leu-rich_rpt"/>
</dbReference>
<dbReference type="GeneID" id="94849335"/>
<dbReference type="Proteomes" id="UP000179807">
    <property type="component" value="Unassembled WGS sequence"/>
</dbReference>
<dbReference type="VEuPathDB" id="TrichDB:TRFO_43114"/>
<dbReference type="InterPro" id="IPR050576">
    <property type="entry name" value="Cilia_flagella_integrity"/>
</dbReference>
<proteinExistence type="predicted"/>
<dbReference type="Gene3D" id="3.80.10.10">
    <property type="entry name" value="Ribonuclease Inhibitor"/>
    <property type="match status" value="1"/>
</dbReference>
<dbReference type="PANTHER" id="PTHR45973:SF9">
    <property type="entry name" value="LEUCINE-RICH REPEAT-CONTAINING PROTEIN 46"/>
    <property type="match status" value="1"/>
</dbReference>
<reference evidence="7" key="1">
    <citation type="submission" date="2016-10" db="EMBL/GenBank/DDBJ databases">
        <authorList>
            <person name="Benchimol M."/>
            <person name="Almeida L.G."/>
            <person name="Vasconcelos A.T."/>
            <person name="Perreira-Neves A."/>
            <person name="Rosa I.A."/>
            <person name="Tasca T."/>
            <person name="Bogo M.R."/>
            <person name="de Souza W."/>
        </authorList>
    </citation>
    <scope>NUCLEOTIDE SEQUENCE [LARGE SCALE GENOMIC DNA]</scope>
    <source>
        <strain evidence="7">K</strain>
    </source>
</reference>
<evidence type="ECO:0008006" key="9">
    <source>
        <dbReference type="Google" id="ProtNLM"/>
    </source>
</evidence>
<dbReference type="InterPro" id="IPR032675">
    <property type="entry name" value="LRR_dom_sf"/>
</dbReference>
<dbReference type="OrthoDB" id="433501at2759"/>
<sequence length="221" mass="24528">MLNATAVKIHSGNYDTTTVHSLDLSNLGLTDISQLSTLCPDLHMLNLSGNKLKSLAGTEGLKKLEKLILDRTQVPLSGISKITSLNNLSIRECGILKAAALVPEELKKLTNLRYLDLRENPISKQPSLPHFIKKILPALRQLNGEFLLFSKIDNSSINKPPTVSFTGPETNINFNEVESKLNKQMDDVNSSIDECEARLDEAETLVNRKLHDFKKLAITIK</sequence>
<accession>A0A1J4KSQ7</accession>